<organism evidence="2 3">
    <name type="scientific">Vibrio coralliilyticus</name>
    <dbReference type="NCBI Taxonomy" id="190893"/>
    <lineage>
        <taxon>Bacteria</taxon>
        <taxon>Pseudomonadati</taxon>
        <taxon>Pseudomonadota</taxon>
        <taxon>Gammaproteobacteria</taxon>
        <taxon>Vibrionales</taxon>
        <taxon>Vibrionaceae</taxon>
        <taxon>Vibrio</taxon>
    </lineage>
</organism>
<evidence type="ECO:0000313" key="2">
    <source>
        <dbReference type="EMBL" id="NOJ26212.1"/>
    </source>
</evidence>
<comment type="caution">
    <text evidence="2">The sequence shown here is derived from an EMBL/GenBank/DDBJ whole genome shotgun (WGS) entry which is preliminary data.</text>
</comment>
<dbReference type="Pfam" id="PF20613">
    <property type="entry name" value="HipA_2"/>
    <property type="match status" value="1"/>
</dbReference>
<accession>A0AAP7DGJ8</accession>
<dbReference type="Proteomes" id="UP000576645">
    <property type="component" value="Unassembled WGS sequence"/>
</dbReference>
<evidence type="ECO:0000259" key="1">
    <source>
        <dbReference type="Pfam" id="PF20613"/>
    </source>
</evidence>
<feature type="domain" description="HipA-like kinase" evidence="1">
    <location>
        <begin position="1"/>
        <end position="222"/>
    </location>
</feature>
<protein>
    <recommendedName>
        <fullName evidence="1">HipA-like kinase domain-containing protein</fullName>
    </recommendedName>
</protein>
<dbReference type="EMBL" id="VTXP01000028">
    <property type="protein sequence ID" value="NOJ26212.1"/>
    <property type="molecule type" value="Genomic_DNA"/>
</dbReference>
<sequence>MKQGLTEPYLCKADDTNTYVVKSSNATYAGLVKEWVVAHLGKEFGLPIPSFKIAWLDDALLQYNDYNIEAGYCFASHYHPNIQEITFNQIEGLSPNLLKDLFIFDYWVKNNDRNLTQYGGNANFFFDQKTQEPFVLDHNLSFSEDFDLNAHIGQHVGASNWEGLDLVDRQHYEKKFVKAFSVVDNAIDTIPDDWLERYSKETIGNEILSVLERYKDDEFWEGIKK</sequence>
<proteinExistence type="predicted"/>
<reference evidence="2 3" key="1">
    <citation type="submission" date="2019-09" db="EMBL/GenBank/DDBJ databases">
        <title>Draft genome sequencing and comparative genomics of hatchery-associated Vibrios.</title>
        <authorList>
            <person name="Kehlet-Delgado H."/>
            <person name="Mueller R.S."/>
        </authorList>
    </citation>
    <scope>NUCLEOTIDE SEQUENCE [LARGE SCALE GENOMIC DNA]</scope>
    <source>
        <strain evidence="2 3">09-121-3</strain>
    </source>
</reference>
<dbReference type="AlphaFoldDB" id="A0AAP7DGJ8"/>
<evidence type="ECO:0000313" key="3">
    <source>
        <dbReference type="Proteomes" id="UP000576645"/>
    </source>
</evidence>
<dbReference type="InterPro" id="IPR046748">
    <property type="entry name" value="HipA_2"/>
</dbReference>
<gene>
    <name evidence="2" type="ORF">F0238_26290</name>
</gene>
<name>A0AAP7DGJ8_9VIBR</name>